<dbReference type="Pfam" id="PF00196">
    <property type="entry name" value="GerE"/>
    <property type="match status" value="1"/>
</dbReference>
<dbReference type="InterPro" id="IPR016032">
    <property type="entry name" value="Sig_transdc_resp-reg_C-effctor"/>
</dbReference>
<dbReference type="CDD" id="cd06170">
    <property type="entry name" value="LuxR_C_like"/>
    <property type="match status" value="1"/>
</dbReference>
<feature type="domain" description="HTH luxR-type" evidence="3">
    <location>
        <begin position="924"/>
        <end position="989"/>
    </location>
</feature>
<dbReference type="SMART" id="SM00421">
    <property type="entry name" value="HTH_LUXR"/>
    <property type="match status" value="1"/>
</dbReference>
<evidence type="ECO:0000313" key="4">
    <source>
        <dbReference type="EMBL" id="MDP9793201.1"/>
    </source>
</evidence>
<dbReference type="PANTHER" id="PTHR43214:SF42">
    <property type="entry name" value="TRANSCRIPTIONAL REGULATORY PROTEIN DESR"/>
    <property type="match status" value="1"/>
</dbReference>
<dbReference type="InterPro" id="IPR036388">
    <property type="entry name" value="WH-like_DNA-bd_sf"/>
</dbReference>
<dbReference type="InterPro" id="IPR000792">
    <property type="entry name" value="Tscrpt_reg_LuxR_C"/>
</dbReference>
<dbReference type="SUPFAM" id="SSF52540">
    <property type="entry name" value="P-loop containing nucleoside triphosphate hydrolases"/>
    <property type="match status" value="1"/>
</dbReference>
<evidence type="ECO:0000259" key="3">
    <source>
        <dbReference type="PROSITE" id="PS50043"/>
    </source>
</evidence>
<keyword evidence="1 4" id="KW-0238">DNA-binding</keyword>
<dbReference type="InterPro" id="IPR039420">
    <property type="entry name" value="WalR-like"/>
</dbReference>
<dbReference type="PRINTS" id="PR00038">
    <property type="entry name" value="HTHLUXR"/>
</dbReference>
<proteinExistence type="predicted"/>
<dbReference type="PROSITE" id="PS50043">
    <property type="entry name" value="HTH_LUXR_2"/>
    <property type="match status" value="1"/>
</dbReference>
<dbReference type="Gene3D" id="1.10.10.10">
    <property type="entry name" value="Winged helix-like DNA-binding domain superfamily/Winged helix DNA-binding domain"/>
    <property type="match status" value="1"/>
</dbReference>
<name>A0ABT9MPF1_9ACTN</name>
<organism evidence="4 5">
    <name type="scientific">Catenuloplanes nepalensis</name>
    <dbReference type="NCBI Taxonomy" id="587533"/>
    <lineage>
        <taxon>Bacteria</taxon>
        <taxon>Bacillati</taxon>
        <taxon>Actinomycetota</taxon>
        <taxon>Actinomycetes</taxon>
        <taxon>Micromonosporales</taxon>
        <taxon>Micromonosporaceae</taxon>
        <taxon>Catenuloplanes</taxon>
    </lineage>
</organism>
<dbReference type="EMBL" id="JAUSRA010000001">
    <property type="protein sequence ID" value="MDP9793201.1"/>
    <property type="molecule type" value="Genomic_DNA"/>
</dbReference>
<protein>
    <submittedName>
        <fullName evidence="4">DNA-binding CsgD family transcriptional regulator</fullName>
    </submittedName>
</protein>
<sequence length="995" mass="101296">MRTGEAPLLEGRSRECREIDRVIDGLTTGAGGALLLVGETGIGKSALLRYAAARGSGLRTLAACGVSAESELRFAGLHELLGPLLDRLSGIPARQREALAAGFAMSPRTTDDDLAIGAGTLGLLATAAPALVIVDDLHRWDDVSRQALLFAARRAARHRLGMIMTSVDGCECGVPAMTITPLGPAASRRALRAAAPGPVAASVLDVLATAAEGLPLALGELPGLLTAAQLAGEEPLPDPPPVGDGVRAAVAPRVRGYPAGTRAALAVAAAAGPVGIGATVAALAAVGLSPDTLEAAEAAGEVEVGGEGVAFRHPLVRAVAYREATLGERRTAHRALAGVTGGIERAWHLGLAAVGADEVAAAALEEAARGGEVVAGRAAQLAARAAELSGDDAARARRTLLAGESWQLAGACGPARAAFGRAAALTRDLTVRARAIGGLARADALAGRPAAAHRVLEREAARVRGSAPDLAAVLLLDASWYAGLAGDADAALSDARWAARAGSLHGASVVRQAAVLAGRGEIAEARALWQAVPGQDGVSGTWWRDVDRSMLLARLGLVDDARRLLNEAADEARARGAWGVLAGVLVARSQIALGSGAWGAAEADAEAALWIAAPAIAAVSPPLAGFAMSSASALSPALAGSPSSPSGLVPSAGFERPPGMGTDAEAQWADAGSALVVLARLAAVRGRQDVCEWLLAAARGIDATSGLAGLGGAIDAAAGLLELTMGDPAVAAGRLRLVLRRVEAGSAPDPGCGAWLSDLVEATVAAGLRTDAIRMLAAARRCGAATRLPYAGSARCTALLAGDDAEAEVAFGRAVTGEQPPFERGRSLLCFGRWLRERGRAERAVETLREARAVFAALDVPDWCDRAELELKQETQAPATIGAGEIAPARDGERAAISAGRPAGRGVDDPGADGPGAEAGAVRGGSRWSTLTAQERRVAMLVGRGATNREAAKELFLSPKTIEFHLRGVYRKLGVRSRAELALLVGEDRLRDRRG</sequence>
<dbReference type="Proteomes" id="UP001240984">
    <property type="component" value="Unassembled WGS sequence"/>
</dbReference>
<evidence type="ECO:0000256" key="1">
    <source>
        <dbReference type="ARBA" id="ARBA00023125"/>
    </source>
</evidence>
<dbReference type="InterPro" id="IPR041664">
    <property type="entry name" value="AAA_16"/>
</dbReference>
<dbReference type="GO" id="GO:0003677">
    <property type="term" value="F:DNA binding"/>
    <property type="evidence" value="ECO:0007669"/>
    <property type="project" value="UniProtKB-KW"/>
</dbReference>
<dbReference type="RefSeq" id="WP_306828220.1">
    <property type="nucleotide sequence ID" value="NZ_JAUSRA010000001.1"/>
</dbReference>
<dbReference type="Pfam" id="PF13191">
    <property type="entry name" value="AAA_16"/>
    <property type="match status" value="1"/>
</dbReference>
<comment type="caution">
    <text evidence="4">The sequence shown here is derived from an EMBL/GenBank/DDBJ whole genome shotgun (WGS) entry which is preliminary data.</text>
</comment>
<dbReference type="InterPro" id="IPR027417">
    <property type="entry name" value="P-loop_NTPase"/>
</dbReference>
<feature type="region of interest" description="Disordered" evidence="2">
    <location>
        <begin position="899"/>
        <end position="926"/>
    </location>
</feature>
<accession>A0ABT9MPF1</accession>
<evidence type="ECO:0000313" key="5">
    <source>
        <dbReference type="Proteomes" id="UP001240984"/>
    </source>
</evidence>
<reference evidence="4 5" key="1">
    <citation type="submission" date="2023-07" db="EMBL/GenBank/DDBJ databases">
        <title>Sequencing the genomes of 1000 actinobacteria strains.</title>
        <authorList>
            <person name="Klenk H.-P."/>
        </authorList>
    </citation>
    <scope>NUCLEOTIDE SEQUENCE [LARGE SCALE GENOMIC DNA]</scope>
    <source>
        <strain evidence="4 5">DSM 44710</strain>
    </source>
</reference>
<evidence type="ECO:0000256" key="2">
    <source>
        <dbReference type="SAM" id="MobiDB-lite"/>
    </source>
</evidence>
<keyword evidence="5" id="KW-1185">Reference proteome</keyword>
<gene>
    <name evidence="4" type="ORF">J2S43_001713</name>
</gene>
<dbReference type="SUPFAM" id="SSF46894">
    <property type="entry name" value="C-terminal effector domain of the bipartite response regulators"/>
    <property type="match status" value="1"/>
</dbReference>
<dbReference type="PANTHER" id="PTHR43214">
    <property type="entry name" value="TWO-COMPONENT RESPONSE REGULATOR"/>
    <property type="match status" value="1"/>
</dbReference>